<protein>
    <submittedName>
        <fullName evidence="1">Uncharacterized protein</fullName>
    </submittedName>
</protein>
<dbReference type="EMBL" id="GAIX01001356">
    <property type="protein sequence ID" value="JAA91204.1"/>
    <property type="molecule type" value="Transcribed_RNA"/>
</dbReference>
<dbReference type="AlphaFoldDB" id="S4PJN9"/>
<evidence type="ECO:0000313" key="1">
    <source>
        <dbReference type="EMBL" id="JAA91204.1"/>
    </source>
</evidence>
<accession>S4PJN9</accession>
<sequence>MCIRLSVCAEVQTADNMRWLARCGINCRYDIFTNKMYRYIEVFACFRRKGLGNNLLKMFVPICIHIFKYNFESCVL</sequence>
<name>S4PJN9_9NEOP</name>
<reference evidence="1" key="1">
    <citation type="journal article" date="2013" name="BMC Genomics">
        <title>Unscrambling butterfly oogenesis.</title>
        <authorList>
            <person name="Carter J.M."/>
            <person name="Baker S.C."/>
            <person name="Pink R."/>
            <person name="Carter D.R."/>
            <person name="Collins A."/>
            <person name="Tomlin J."/>
            <person name="Gibbs M."/>
            <person name="Breuker C.J."/>
        </authorList>
    </citation>
    <scope>NUCLEOTIDE SEQUENCE</scope>
    <source>
        <tissue evidence="1">Ovary</tissue>
    </source>
</reference>
<organism evidence="1">
    <name type="scientific">Pararge aegeria</name>
    <name type="common">speckled wood butterfly</name>
    <dbReference type="NCBI Taxonomy" id="116150"/>
    <lineage>
        <taxon>Eukaryota</taxon>
        <taxon>Metazoa</taxon>
        <taxon>Ecdysozoa</taxon>
        <taxon>Arthropoda</taxon>
        <taxon>Hexapoda</taxon>
        <taxon>Insecta</taxon>
        <taxon>Pterygota</taxon>
        <taxon>Neoptera</taxon>
        <taxon>Endopterygota</taxon>
        <taxon>Lepidoptera</taxon>
        <taxon>Glossata</taxon>
        <taxon>Ditrysia</taxon>
        <taxon>Papilionoidea</taxon>
        <taxon>Nymphalidae</taxon>
        <taxon>Satyrinae</taxon>
        <taxon>Satyrini</taxon>
        <taxon>Parargina</taxon>
        <taxon>Pararge</taxon>
    </lineage>
</organism>
<reference evidence="1" key="2">
    <citation type="submission" date="2013-05" db="EMBL/GenBank/DDBJ databases">
        <authorList>
            <person name="Carter J.-M."/>
            <person name="Baker S.C."/>
            <person name="Pink R."/>
            <person name="Carter D.R.F."/>
            <person name="Collins A."/>
            <person name="Tomlin J."/>
            <person name="Gibbs M."/>
            <person name="Breuker C.J."/>
        </authorList>
    </citation>
    <scope>NUCLEOTIDE SEQUENCE</scope>
    <source>
        <tissue evidence="1">Ovary</tissue>
    </source>
</reference>
<feature type="non-terminal residue" evidence="1">
    <location>
        <position position="76"/>
    </location>
</feature>
<proteinExistence type="predicted"/>